<name>A0AAD6A001_9POAL</name>
<dbReference type="SUPFAM" id="SSF52833">
    <property type="entry name" value="Thioredoxin-like"/>
    <property type="match status" value="1"/>
</dbReference>
<sequence length="222" mass="25637">MASEKGIKLLDFWVSPFGQRARIALAEKGVEYEHKEENLLAEKSELLLKSNPVHKKIPVLIHDGKPVCESLIIVQYIDEVWPDKAPLLPSDPYQRAQARFWADFVDKKVFECGGRLWKLKGEEQEAAKKEMIEILQILEAQLGDKKYFGGDTFGFVDVAFVPLTSWFYSCETCANFSVEAVAPKIVLWVQRCMERESVAKTLSDPKKVYEYVRFLKKRFRIE</sequence>
<dbReference type="FunFam" id="1.20.1050.10:FF:000018">
    <property type="entry name" value="Glutathione S-transferase U20"/>
    <property type="match status" value="1"/>
</dbReference>
<dbReference type="InterPro" id="IPR036249">
    <property type="entry name" value="Thioredoxin-like_sf"/>
</dbReference>
<feature type="domain" description="GST C-terminal" evidence="8">
    <location>
        <begin position="91"/>
        <end position="219"/>
    </location>
</feature>
<dbReference type="PROSITE" id="PS50405">
    <property type="entry name" value="GST_CTER"/>
    <property type="match status" value="1"/>
</dbReference>
<dbReference type="InterPro" id="IPR004046">
    <property type="entry name" value="GST_C"/>
</dbReference>
<evidence type="ECO:0000259" key="7">
    <source>
        <dbReference type="PROSITE" id="PS50404"/>
    </source>
</evidence>
<comment type="caution">
    <text evidence="9">The sequence shown here is derived from an EMBL/GenBank/DDBJ whole genome shotgun (WGS) entry which is preliminary data.</text>
</comment>
<dbReference type="SFLD" id="SFLDS00019">
    <property type="entry name" value="Glutathione_Transferase_(cytos"/>
    <property type="match status" value="1"/>
</dbReference>
<dbReference type="InterPro" id="IPR010987">
    <property type="entry name" value="Glutathione-S-Trfase_C-like"/>
</dbReference>
<dbReference type="Pfam" id="PF02798">
    <property type="entry name" value="GST_N"/>
    <property type="match status" value="1"/>
</dbReference>
<keyword evidence="10" id="KW-1185">Reference proteome</keyword>
<dbReference type="InterPro" id="IPR004045">
    <property type="entry name" value="Glutathione_S-Trfase_N"/>
</dbReference>
<dbReference type="GO" id="GO:0004364">
    <property type="term" value="F:glutathione transferase activity"/>
    <property type="evidence" value="ECO:0007669"/>
    <property type="project" value="UniProtKB-EC"/>
</dbReference>
<evidence type="ECO:0000313" key="10">
    <source>
        <dbReference type="Proteomes" id="UP001210211"/>
    </source>
</evidence>
<evidence type="ECO:0000256" key="1">
    <source>
        <dbReference type="ARBA" id="ARBA00003701"/>
    </source>
</evidence>
<dbReference type="InterPro" id="IPR040079">
    <property type="entry name" value="Glutathione_S-Trfase"/>
</dbReference>
<protein>
    <recommendedName>
        <fullName evidence="5">Probable glutathione S-transferase GSTU1</fullName>
        <ecNumber evidence="2">2.5.1.18</ecNumber>
    </recommendedName>
</protein>
<comment type="catalytic activity">
    <reaction evidence="4">
        <text>RX + glutathione = an S-substituted glutathione + a halide anion + H(+)</text>
        <dbReference type="Rhea" id="RHEA:16437"/>
        <dbReference type="ChEBI" id="CHEBI:15378"/>
        <dbReference type="ChEBI" id="CHEBI:16042"/>
        <dbReference type="ChEBI" id="CHEBI:17792"/>
        <dbReference type="ChEBI" id="CHEBI:57925"/>
        <dbReference type="ChEBI" id="CHEBI:90779"/>
        <dbReference type="EC" id="2.5.1.18"/>
    </reaction>
</comment>
<evidence type="ECO:0000313" key="9">
    <source>
        <dbReference type="EMBL" id="KAJ3707206.1"/>
    </source>
</evidence>
<dbReference type="InterPro" id="IPR036282">
    <property type="entry name" value="Glutathione-S-Trfase_C_sf"/>
</dbReference>
<dbReference type="SFLD" id="SFLDG00358">
    <property type="entry name" value="Main_(cytGST)"/>
    <property type="match status" value="1"/>
</dbReference>
<dbReference type="AlphaFoldDB" id="A0AAD6A001"/>
<reference evidence="9 10" key="1">
    <citation type="journal article" date="2022" name="Cell">
        <title>Repeat-based holocentromeres influence genome architecture and karyotype evolution.</title>
        <authorList>
            <person name="Hofstatter P.G."/>
            <person name="Thangavel G."/>
            <person name="Lux T."/>
            <person name="Neumann P."/>
            <person name="Vondrak T."/>
            <person name="Novak P."/>
            <person name="Zhang M."/>
            <person name="Costa L."/>
            <person name="Castellani M."/>
            <person name="Scott A."/>
            <person name="Toegelov H."/>
            <person name="Fuchs J."/>
            <person name="Mata-Sucre Y."/>
            <person name="Dias Y."/>
            <person name="Vanzela A.L.L."/>
            <person name="Huettel B."/>
            <person name="Almeida C.C.S."/>
            <person name="Simkova H."/>
            <person name="Souza G."/>
            <person name="Pedrosa-Harand A."/>
            <person name="Macas J."/>
            <person name="Mayer K.F.X."/>
            <person name="Houben A."/>
            <person name="Marques A."/>
        </authorList>
    </citation>
    <scope>NUCLEOTIDE SEQUENCE [LARGE SCALE GENOMIC DNA]</scope>
    <source>
        <strain evidence="9">RhyTen1mFocal</strain>
    </source>
</reference>
<evidence type="ECO:0000256" key="2">
    <source>
        <dbReference type="ARBA" id="ARBA00012452"/>
    </source>
</evidence>
<dbReference type="InterPro" id="IPR045074">
    <property type="entry name" value="GST_C_Tau"/>
</dbReference>
<dbReference type="GO" id="GO:0005737">
    <property type="term" value="C:cytoplasm"/>
    <property type="evidence" value="ECO:0007669"/>
    <property type="project" value="TreeGrafter"/>
</dbReference>
<accession>A0AAD6A001</accession>
<dbReference type="GO" id="GO:0006749">
    <property type="term" value="P:glutathione metabolic process"/>
    <property type="evidence" value="ECO:0007669"/>
    <property type="project" value="InterPro"/>
</dbReference>
<keyword evidence="3" id="KW-0808">Transferase</keyword>
<evidence type="ECO:0000256" key="6">
    <source>
        <dbReference type="RuleBase" id="RU003494"/>
    </source>
</evidence>
<dbReference type="PROSITE" id="PS50404">
    <property type="entry name" value="GST_NTER"/>
    <property type="match status" value="1"/>
</dbReference>
<dbReference type="CDD" id="cd03058">
    <property type="entry name" value="GST_N_Tau"/>
    <property type="match status" value="1"/>
</dbReference>
<dbReference type="EC" id="2.5.1.18" evidence="2"/>
<comment type="function">
    <text evidence="1">Conjugation of reduced glutathione to a wide number of exogenous and endogenous hydrophobic electrophiles.</text>
</comment>
<dbReference type="Gene3D" id="1.20.1050.10">
    <property type="match status" value="1"/>
</dbReference>
<dbReference type="Pfam" id="PF00043">
    <property type="entry name" value="GST_C"/>
    <property type="match status" value="1"/>
</dbReference>
<dbReference type="PANTHER" id="PTHR11260:SF781">
    <property type="entry name" value="GLUTATHIONE S-TRANSFERASE U19"/>
    <property type="match status" value="1"/>
</dbReference>
<dbReference type="PANTHER" id="PTHR11260">
    <property type="entry name" value="GLUTATHIONE S-TRANSFERASE, GST, SUPERFAMILY, GST DOMAIN CONTAINING"/>
    <property type="match status" value="1"/>
</dbReference>
<dbReference type="Proteomes" id="UP001210211">
    <property type="component" value="Unassembled WGS sequence"/>
</dbReference>
<dbReference type="InterPro" id="IPR045073">
    <property type="entry name" value="Omega/Tau-like"/>
</dbReference>
<dbReference type="CDD" id="cd03185">
    <property type="entry name" value="GST_C_Tau"/>
    <property type="match status" value="1"/>
</dbReference>
<gene>
    <name evidence="9" type="ORF">LUZ61_010911</name>
</gene>
<dbReference type="FunFam" id="3.40.30.10:FF:000014">
    <property type="entry name" value="Tau class glutathione S-transferase"/>
    <property type="match status" value="1"/>
</dbReference>
<dbReference type="SUPFAM" id="SSF47616">
    <property type="entry name" value="GST C-terminal domain-like"/>
    <property type="match status" value="1"/>
</dbReference>
<proteinExistence type="inferred from homology"/>
<evidence type="ECO:0000256" key="4">
    <source>
        <dbReference type="ARBA" id="ARBA00047960"/>
    </source>
</evidence>
<comment type="similarity">
    <text evidence="6">Belongs to the GST superfamily.</text>
</comment>
<evidence type="ECO:0000259" key="8">
    <source>
        <dbReference type="PROSITE" id="PS50405"/>
    </source>
</evidence>
<evidence type="ECO:0000256" key="5">
    <source>
        <dbReference type="ARBA" id="ARBA00074965"/>
    </source>
</evidence>
<feature type="domain" description="GST N-terminal" evidence="7">
    <location>
        <begin position="5"/>
        <end position="85"/>
    </location>
</feature>
<dbReference type="SFLD" id="SFLDG01152">
    <property type="entry name" value="Main.3:_Omega-_and_Tau-like"/>
    <property type="match status" value="1"/>
</dbReference>
<organism evidence="9 10">
    <name type="scientific">Rhynchospora tenuis</name>
    <dbReference type="NCBI Taxonomy" id="198213"/>
    <lineage>
        <taxon>Eukaryota</taxon>
        <taxon>Viridiplantae</taxon>
        <taxon>Streptophyta</taxon>
        <taxon>Embryophyta</taxon>
        <taxon>Tracheophyta</taxon>
        <taxon>Spermatophyta</taxon>
        <taxon>Magnoliopsida</taxon>
        <taxon>Liliopsida</taxon>
        <taxon>Poales</taxon>
        <taxon>Cyperaceae</taxon>
        <taxon>Cyperoideae</taxon>
        <taxon>Rhynchosporeae</taxon>
        <taxon>Rhynchospora</taxon>
    </lineage>
</organism>
<evidence type="ECO:0000256" key="3">
    <source>
        <dbReference type="ARBA" id="ARBA00022679"/>
    </source>
</evidence>
<dbReference type="Gene3D" id="3.40.30.10">
    <property type="entry name" value="Glutaredoxin"/>
    <property type="match status" value="1"/>
</dbReference>
<dbReference type="EMBL" id="JAMRDG010000001">
    <property type="protein sequence ID" value="KAJ3707206.1"/>
    <property type="molecule type" value="Genomic_DNA"/>
</dbReference>